<evidence type="ECO:0000313" key="9">
    <source>
        <dbReference type="Proteomes" id="UP000183053"/>
    </source>
</evidence>
<dbReference type="Pfam" id="PF00254">
    <property type="entry name" value="FKBP_C"/>
    <property type="match status" value="1"/>
</dbReference>
<keyword evidence="6" id="KW-0732">Signal</keyword>
<proteinExistence type="inferred from homology"/>
<dbReference type="AlphaFoldDB" id="A0A1H1G2H9"/>
<dbReference type="EC" id="5.2.1.8" evidence="5"/>
<dbReference type="SUPFAM" id="SSF54534">
    <property type="entry name" value="FKBP-like"/>
    <property type="match status" value="1"/>
</dbReference>
<dbReference type="InterPro" id="IPR046357">
    <property type="entry name" value="PPIase_dom_sf"/>
</dbReference>
<evidence type="ECO:0000256" key="3">
    <source>
        <dbReference type="ARBA" id="ARBA00023235"/>
    </source>
</evidence>
<keyword evidence="9" id="KW-1185">Reference proteome</keyword>
<organism evidence="8 9">
    <name type="scientific">Tsukamurella pulmonis</name>
    <dbReference type="NCBI Taxonomy" id="47312"/>
    <lineage>
        <taxon>Bacteria</taxon>
        <taxon>Bacillati</taxon>
        <taxon>Actinomycetota</taxon>
        <taxon>Actinomycetes</taxon>
        <taxon>Mycobacteriales</taxon>
        <taxon>Tsukamurellaceae</taxon>
        <taxon>Tsukamurella</taxon>
    </lineage>
</organism>
<comment type="catalytic activity">
    <reaction evidence="1 4 5">
        <text>[protein]-peptidylproline (omega=180) = [protein]-peptidylproline (omega=0)</text>
        <dbReference type="Rhea" id="RHEA:16237"/>
        <dbReference type="Rhea" id="RHEA-COMP:10747"/>
        <dbReference type="Rhea" id="RHEA-COMP:10748"/>
        <dbReference type="ChEBI" id="CHEBI:83833"/>
        <dbReference type="ChEBI" id="CHEBI:83834"/>
        <dbReference type="EC" id="5.2.1.8"/>
    </reaction>
</comment>
<keyword evidence="2 4" id="KW-0697">Rotamase</keyword>
<evidence type="ECO:0000256" key="6">
    <source>
        <dbReference type="SAM" id="SignalP"/>
    </source>
</evidence>
<protein>
    <recommendedName>
        <fullName evidence="5">Peptidyl-prolyl cis-trans isomerase</fullName>
        <ecNumber evidence="5">5.2.1.8</ecNumber>
    </recommendedName>
</protein>
<dbReference type="Gene3D" id="3.10.50.40">
    <property type="match status" value="1"/>
</dbReference>
<evidence type="ECO:0000256" key="5">
    <source>
        <dbReference type="RuleBase" id="RU003915"/>
    </source>
</evidence>
<dbReference type="EMBL" id="FNLF01000002">
    <property type="protein sequence ID" value="SDR07305.1"/>
    <property type="molecule type" value="Genomic_DNA"/>
</dbReference>
<comment type="similarity">
    <text evidence="5">Belongs to the FKBP-type PPIase family.</text>
</comment>
<feature type="signal peptide" evidence="6">
    <location>
        <begin position="1"/>
        <end position="30"/>
    </location>
</feature>
<accession>A0A1H1G2H9</accession>
<evidence type="ECO:0000256" key="1">
    <source>
        <dbReference type="ARBA" id="ARBA00000971"/>
    </source>
</evidence>
<dbReference type="InterPro" id="IPR001179">
    <property type="entry name" value="PPIase_FKBP_dom"/>
</dbReference>
<evidence type="ECO:0000313" key="8">
    <source>
        <dbReference type="EMBL" id="SDR07305.1"/>
    </source>
</evidence>
<dbReference type="OrthoDB" id="25996at2"/>
<evidence type="ECO:0000259" key="7">
    <source>
        <dbReference type="PROSITE" id="PS50059"/>
    </source>
</evidence>
<dbReference type="Proteomes" id="UP000183053">
    <property type="component" value="Unassembled WGS sequence"/>
</dbReference>
<feature type="chain" id="PRO_5010321636" description="Peptidyl-prolyl cis-trans isomerase" evidence="6">
    <location>
        <begin position="31"/>
        <end position="182"/>
    </location>
</feature>
<sequence length="182" mass="18124">MRAPRPILATVAAVLAAGALTACNTPEAAAACPTGAPGTATAPDWTHPGQTGSIVVTGSTDTASPQIAVEKPFSVAQTQVQAFDPPGDGAVVAETARVSVCYLGVNGRTGDRFDSTYDDGKPASFPLDGVIPGFKKAIAGQKVGSSVGVAVAPEDGYPTGTPDGRIQAGDTIVFAIKILSAS</sequence>
<dbReference type="PROSITE" id="PS50059">
    <property type="entry name" value="FKBP_PPIASE"/>
    <property type="match status" value="1"/>
</dbReference>
<evidence type="ECO:0000256" key="2">
    <source>
        <dbReference type="ARBA" id="ARBA00023110"/>
    </source>
</evidence>
<dbReference type="RefSeq" id="WP_068568745.1">
    <property type="nucleotide sequence ID" value="NZ_FNLF01000002.1"/>
</dbReference>
<feature type="domain" description="PPIase FKBP-type" evidence="7">
    <location>
        <begin position="95"/>
        <end position="182"/>
    </location>
</feature>
<reference evidence="9" key="1">
    <citation type="submission" date="2016-10" db="EMBL/GenBank/DDBJ databases">
        <authorList>
            <person name="Varghese N."/>
            <person name="Submissions S."/>
        </authorList>
    </citation>
    <scope>NUCLEOTIDE SEQUENCE [LARGE SCALE GENOMIC DNA]</scope>
    <source>
        <strain evidence="9">DSM 44142</strain>
    </source>
</reference>
<dbReference type="STRING" id="47312.SAMN04489765_3059"/>
<gene>
    <name evidence="8" type="ORF">SAMN04489765_3059</name>
</gene>
<dbReference type="GO" id="GO:0003755">
    <property type="term" value="F:peptidyl-prolyl cis-trans isomerase activity"/>
    <property type="evidence" value="ECO:0007669"/>
    <property type="project" value="UniProtKB-UniRule"/>
</dbReference>
<keyword evidence="3 4" id="KW-0413">Isomerase</keyword>
<name>A0A1H1G2H9_9ACTN</name>
<dbReference type="PROSITE" id="PS51257">
    <property type="entry name" value="PROKAR_LIPOPROTEIN"/>
    <property type="match status" value="1"/>
</dbReference>
<evidence type="ECO:0000256" key="4">
    <source>
        <dbReference type="PROSITE-ProRule" id="PRU00277"/>
    </source>
</evidence>